<organism evidence="5 6">
    <name type="scientific">Bizionia hallyeonensis</name>
    <dbReference type="NCBI Taxonomy" id="1123757"/>
    <lineage>
        <taxon>Bacteria</taxon>
        <taxon>Pseudomonadati</taxon>
        <taxon>Bacteroidota</taxon>
        <taxon>Flavobacteriia</taxon>
        <taxon>Flavobacteriales</taxon>
        <taxon>Flavobacteriaceae</taxon>
        <taxon>Bizionia</taxon>
    </lineage>
</organism>
<feature type="domain" description="Secretion system C-terminal sorting" evidence="3">
    <location>
        <begin position="934"/>
        <end position="1008"/>
    </location>
</feature>
<feature type="chain" id="PRO_5045692344" evidence="2">
    <location>
        <begin position="30"/>
        <end position="1009"/>
    </location>
</feature>
<dbReference type="InterPro" id="IPR045474">
    <property type="entry name" value="GEVED"/>
</dbReference>
<comment type="caution">
    <text evidence="5">The sequence shown here is derived from an EMBL/GenBank/DDBJ whole genome shotgun (WGS) entry which is preliminary data.</text>
</comment>
<dbReference type="Proteomes" id="UP001596162">
    <property type="component" value="Unassembled WGS sequence"/>
</dbReference>
<protein>
    <submittedName>
        <fullName evidence="5">Reprolysin-like metallopeptidase</fullName>
    </submittedName>
</protein>
<dbReference type="InterPro" id="IPR024079">
    <property type="entry name" value="MetalloPept_cat_dom_sf"/>
</dbReference>
<feature type="domain" description="GEVED" evidence="4">
    <location>
        <begin position="840"/>
        <end position="917"/>
    </location>
</feature>
<reference evidence="6" key="1">
    <citation type="journal article" date="2019" name="Int. J. Syst. Evol. Microbiol.">
        <title>The Global Catalogue of Microorganisms (GCM) 10K type strain sequencing project: providing services to taxonomists for standard genome sequencing and annotation.</title>
        <authorList>
            <consortium name="The Broad Institute Genomics Platform"/>
            <consortium name="The Broad Institute Genome Sequencing Center for Infectious Disease"/>
            <person name="Wu L."/>
            <person name="Ma J."/>
        </authorList>
    </citation>
    <scope>NUCLEOTIDE SEQUENCE [LARGE SCALE GENOMIC DNA]</scope>
    <source>
        <strain evidence="6">JCM 17978</strain>
    </source>
</reference>
<name>A0ABW0C2L7_9FLAO</name>
<dbReference type="InterPro" id="IPR013783">
    <property type="entry name" value="Ig-like_fold"/>
</dbReference>
<dbReference type="Gene3D" id="2.60.40.10">
    <property type="entry name" value="Immunoglobulins"/>
    <property type="match status" value="1"/>
</dbReference>
<evidence type="ECO:0000256" key="1">
    <source>
        <dbReference type="ARBA" id="ARBA00022729"/>
    </source>
</evidence>
<feature type="signal peptide" evidence="2">
    <location>
        <begin position="1"/>
        <end position="29"/>
    </location>
</feature>
<accession>A0ABW0C2L7</accession>
<dbReference type="NCBIfam" id="TIGR04183">
    <property type="entry name" value="Por_Secre_tail"/>
    <property type="match status" value="1"/>
</dbReference>
<evidence type="ECO:0000259" key="4">
    <source>
        <dbReference type="Pfam" id="PF20009"/>
    </source>
</evidence>
<sequence length="1009" mass="108929">MRKTTNYYFKKLKLLLLVFVLAFGPAVMAQQKNSYWSKTKEGSFNKADKVHRASQPSKFEVFNLDLQAFKNAIENAPLRSENSRRSNVVVEFPVADGTFEKFMVSESPIMAPGLAERYPMIKTYKAVGIDDPTATMRFSVTQFGLHAMMLSGKRSSVYIDPYTENRNSYMVYSRNTLGEDLQGFECLVDENIDLGSLTNERSTSRADTDDRKLRTYRLAQSCNGEYGQIFAGSGTVAQQKANVQAQMVLTINRVNEIYERDLAITLVFVANNDAVIYLNPATDPWNGEFNTTTAQTLDNVIGVNNYDIGHNFNTSGGGSAGCLGCVCASQSQTNFHKGRGYTGRPDPTGDPFDIDYVAHEMGHQFDGWHSMNTCSRSGNGSTEVEPASGSSIMGYAGICATNVQNNSDAHFNYVNIRDISANIQTGVSSTCDVETDLVNQPPVANAGADYNIPKSTPYVLKGTATDPDGEASLTYNWSQNDPERAPGNGAPQSAWTVGPLYRSILPSDSPNRYMPKLSDVVAGNLTPTWEVTPSVARNMEFSFIVRDNGSGFAAGIGQTDADLMTVTVENVDPFTVAGPNGGDVWTEGATQTVTWNVGQTDNATINCQTVNILLSTDGGFTYPYTLAAATPNDGTENINVPSGTLSTTARVMVEAADNIFYDISNSNFNINTNDPDFYFVNTNGDQAICGGTSVSYEFDYFAINGFTDTTGFTVSGNPAGSNVVITPNSLDVSGSFIVDVNNLGGAPAGDYTITVSGTSGSTVKNVDVILTLVDGVCASIANTSYQTSTTLVQFNTIDNASGKPSGYSNYTAISTDVNRESMYDLVVNMNTDGNFTCISTVWIDWNQDCVFDGSEMYDMGSAIGTANGPAANSPLAVTVPADAVLGTTTMRVVTKYSSAATPCQNGHDGEVEDYSVNVLTSLSVDEFAVSEFSVYPNPNNGTFNVKMSNVTDAITITVFDIRGRRVYTNDYKNISEFNEVINIGNVESGMYLLQVSEGSKRTTKKIIVE</sequence>
<dbReference type="Gene3D" id="3.40.390.10">
    <property type="entry name" value="Collagenase (Catalytic Domain)"/>
    <property type="match status" value="1"/>
</dbReference>
<dbReference type="Pfam" id="PF13583">
    <property type="entry name" value="Reprolysin_4"/>
    <property type="match status" value="1"/>
</dbReference>
<dbReference type="Pfam" id="PF18962">
    <property type="entry name" value="Por_Secre_tail"/>
    <property type="match status" value="1"/>
</dbReference>
<dbReference type="EMBL" id="JBHSLA010000001">
    <property type="protein sequence ID" value="MFC5194469.1"/>
    <property type="molecule type" value="Genomic_DNA"/>
</dbReference>
<proteinExistence type="predicted"/>
<dbReference type="InterPro" id="IPR026444">
    <property type="entry name" value="Secre_tail"/>
</dbReference>
<dbReference type="RefSeq" id="WP_376858625.1">
    <property type="nucleotide sequence ID" value="NZ_JBHSLA010000001.1"/>
</dbReference>
<evidence type="ECO:0000313" key="6">
    <source>
        <dbReference type="Proteomes" id="UP001596162"/>
    </source>
</evidence>
<dbReference type="Pfam" id="PF20009">
    <property type="entry name" value="GEVED"/>
    <property type="match status" value="1"/>
</dbReference>
<gene>
    <name evidence="5" type="ORF">ACFPH8_03910</name>
</gene>
<dbReference type="SUPFAM" id="SSF55486">
    <property type="entry name" value="Metalloproteases ('zincins'), catalytic domain"/>
    <property type="match status" value="1"/>
</dbReference>
<evidence type="ECO:0000313" key="5">
    <source>
        <dbReference type="EMBL" id="MFC5194469.1"/>
    </source>
</evidence>
<evidence type="ECO:0000259" key="3">
    <source>
        <dbReference type="Pfam" id="PF18962"/>
    </source>
</evidence>
<evidence type="ECO:0000256" key="2">
    <source>
        <dbReference type="SAM" id="SignalP"/>
    </source>
</evidence>
<keyword evidence="1 2" id="KW-0732">Signal</keyword>
<keyword evidence="6" id="KW-1185">Reference proteome</keyword>